<reference evidence="6" key="1">
    <citation type="submission" date="2023-07" db="EMBL/GenBank/DDBJ databases">
        <title>Genome sequencing of Purple Non-Sulfur Bacteria from various extreme environments.</title>
        <authorList>
            <person name="Mayer M."/>
        </authorList>
    </citation>
    <scope>NUCLEOTIDE SEQUENCE [LARGE SCALE GENOMIC DNA]</scope>
    <source>
        <strain evidence="6">DSM 17935</strain>
    </source>
</reference>
<proteinExistence type="predicted"/>
<dbReference type="SMART" id="SM00344">
    <property type="entry name" value="HTH_ASNC"/>
    <property type="match status" value="1"/>
</dbReference>
<dbReference type="Pfam" id="PF01037">
    <property type="entry name" value="AsnC_trans_reg"/>
    <property type="match status" value="1"/>
</dbReference>
<evidence type="ECO:0000313" key="5">
    <source>
        <dbReference type="EMBL" id="MCW2310174.1"/>
    </source>
</evidence>
<dbReference type="GO" id="GO:0003677">
    <property type="term" value="F:DNA binding"/>
    <property type="evidence" value="ECO:0007669"/>
    <property type="project" value="UniProtKB-KW"/>
</dbReference>
<dbReference type="InterPro" id="IPR019888">
    <property type="entry name" value="Tscrpt_reg_AsnC-like"/>
</dbReference>
<dbReference type="Gene3D" id="1.10.10.10">
    <property type="entry name" value="Winged helix-like DNA-binding domain superfamily/Winged helix DNA-binding domain"/>
    <property type="match status" value="1"/>
</dbReference>
<evidence type="ECO:0000256" key="3">
    <source>
        <dbReference type="ARBA" id="ARBA00023163"/>
    </source>
</evidence>
<keyword evidence="2 5" id="KW-0238">DNA-binding</keyword>
<dbReference type="EMBL" id="JAOQNS010000020">
    <property type="protein sequence ID" value="MCW2310174.1"/>
    <property type="molecule type" value="Genomic_DNA"/>
</dbReference>
<dbReference type="PANTHER" id="PTHR30154:SF53">
    <property type="entry name" value="HTH-TYPE TRANSCRIPTIONAL REGULATOR LRPC"/>
    <property type="match status" value="1"/>
</dbReference>
<dbReference type="Gene3D" id="3.30.70.920">
    <property type="match status" value="1"/>
</dbReference>
<dbReference type="PROSITE" id="PS50956">
    <property type="entry name" value="HTH_ASNC_2"/>
    <property type="match status" value="1"/>
</dbReference>
<dbReference type="PRINTS" id="PR00033">
    <property type="entry name" value="HTHASNC"/>
</dbReference>
<dbReference type="SUPFAM" id="SSF54909">
    <property type="entry name" value="Dimeric alpha+beta barrel"/>
    <property type="match status" value="1"/>
</dbReference>
<dbReference type="RefSeq" id="WP_264603748.1">
    <property type="nucleotide sequence ID" value="NZ_JAOQNS010000020.1"/>
</dbReference>
<evidence type="ECO:0000256" key="2">
    <source>
        <dbReference type="ARBA" id="ARBA00023125"/>
    </source>
</evidence>
<gene>
    <name evidence="5" type="ORF">M2319_004540</name>
</gene>
<comment type="caution">
    <text evidence="5">The sequence shown here is derived from an EMBL/GenBank/DDBJ whole genome shotgun (WGS) entry which is preliminary data.</text>
</comment>
<dbReference type="InterPro" id="IPR036390">
    <property type="entry name" value="WH_DNA-bd_sf"/>
</dbReference>
<evidence type="ECO:0000313" key="6">
    <source>
        <dbReference type="Proteomes" id="UP001209755"/>
    </source>
</evidence>
<name>A0ABT3HIN8_9HYPH</name>
<evidence type="ECO:0000259" key="4">
    <source>
        <dbReference type="PROSITE" id="PS50956"/>
    </source>
</evidence>
<dbReference type="Proteomes" id="UP001209755">
    <property type="component" value="Unassembled WGS sequence"/>
</dbReference>
<dbReference type="InterPro" id="IPR019887">
    <property type="entry name" value="Tscrpt_reg_AsnC/Lrp_C"/>
</dbReference>
<dbReference type="InterPro" id="IPR036388">
    <property type="entry name" value="WH-like_DNA-bd_sf"/>
</dbReference>
<feature type="domain" description="HTH asnC-type" evidence="4">
    <location>
        <begin position="7"/>
        <end position="65"/>
    </location>
</feature>
<organism evidence="5 6">
    <name type="scientific">Rhodobium gokarnense</name>
    <dbReference type="NCBI Taxonomy" id="364296"/>
    <lineage>
        <taxon>Bacteria</taxon>
        <taxon>Pseudomonadati</taxon>
        <taxon>Pseudomonadota</taxon>
        <taxon>Alphaproteobacteria</taxon>
        <taxon>Hyphomicrobiales</taxon>
        <taxon>Rhodobiaceae</taxon>
        <taxon>Rhodobium</taxon>
    </lineage>
</organism>
<evidence type="ECO:0000256" key="1">
    <source>
        <dbReference type="ARBA" id="ARBA00023015"/>
    </source>
</evidence>
<dbReference type="Pfam" id="PF13412">
    <property type="entry name" value="HTH_24"/>
    <property type="match status" value="1"/>
</dbReference>
<dbReference type="SUPFAM" id="SSF46785">
    <property type="entry name" value="Winged helix' DNA-binding domain"/>
    <property type="match status" value="1"/>
</dbReference>
<sequence>MAAEGRDEELIALLRLNARESVSGLARKLGLSRSTVQDRLRRLEESGVIAGYDVRLAAGERPGVRAIVLLEIDQRHAIGIANALKGTPEIETVYSVSGRYDLAVIAAAQTTDHLDKVLDRILAVDGVKKSESAVILSTKLDRR</sequence>
<keyword evidence="6" id="KW-1185">Reference proteome</keyword>
<dbReference type="InterPro" id="IPR011008">
    <property type="entry name" value="Dimeric_a/b-barrel"/>
</dbReference>
<keyword evidence="3" id="KW-0804">Transcription</keyword>
<accession>A0ABT3HIN8</accession>
<protein>
    <submittedName>
        <fullName evidence="5">DNA-binding Lrp family transcriptional regulator</fullName>
    </submittedName>
</protein>
<keyword evidence="1" id="KW-0805">Transcription regulation</keyword>
<dbReference type="InterPro" id="IPR000485">
    <property type="entry name" value="AsnC-type_HTH_dom"/>
</dbReference>
<dbReference type="PANTHER" id="PTHR30154">
    <property type="entry name" value="LEUCINE-RESPONSIVE REGULATORY PROTEIN"/>
    <property type="match status" value="1"/>
</dbReference>